<dbReference type="PROSITE" id="PS50111">
    <property type="entry name" value="CHEMOTAXIS_TRANSDUC_2"/>
    <property type="match status" value="1"/>
</dbReference>
<dbReference type="GO" id="GO:0005886">
    <property type="term" value="C:plasma membrane"/>
    <property type="evidence" value="ECO:0007669"/>
    <property type="project" value="UniProtKB-SubCell"/>
</dbReference>
<dbReference type="SMART" id="SM00304">
    <property type="entry name" value="HAMP"/>
    <property type="match status" value="1"/>
</dbReference>
<dbReference type="Pfam" id="PF00672">
    <property type="entry name" value="HAMP"/>
    <property type="match status" value="1"/>
</dbReference>
<dbReference type="SMART" id="SM01049">
    <property type="entry name" value="Cache_2"/>
    <property type="match status" value="1"/>
</dbReference>
<evidence type="ECO:0000256" key="2">
    <source>
        <dbReference type="ARBA" id="ARBA00022475"/>
    </source>
</evidence>
<dbReference type="Gene3D" id="6.10.340.10">
    <property type="match status" value="1"/>
</dbReference>
<dbReference type="Gene3D" id="1.10.287.950">
    <property type="entry name" value="Methyl-accepting chemotaxis protein"/>
    <property type="match status" value="1"/>
</dbReference>
<comment type="subcellular location">
    <subcellularLocation>
        <location evidence="1">Cell membrane</location>
        <topology evidence="1">Multi-pass membrane protein</topology>
    </subcellularLocation>
</comment>
<feature type="domain" description="Methyl-accepting transducer" evidence="10">
    <location>
        <begin position="301"/>
        <end position="537"/>
    </location>
</feature>
<dbReference type="SUPFAM" id="SSF58104">
    <property type="entry name" value="Methyl-accepting chemotaxis protein (MCP) signaling domain"/>
    <property type="match status" value="1"/>
</dbReference>
<feature type="transmembrane region" description="Helical" evidence="9">
    <location>
        <begin position="205"/>
        <end position="228"/>
    </location>
</feature>
<accession>A0A3A1V244</accession>
<comment type="similarity">
    <text evidence="7">Belongs to the methyl-accepting chemotaxis (MCP) protein family.</text>
</comment>
<keyword evidence="6 8" id="KW-0807">Transducer</keyword>
<dbReference type="PANTHER" id="PTHR32089:SF112">
    <property type="entry name" value="LYSOZYME-LIKE PROTEIN-RELATED"/>
    <property type="match status" value="1"/>
</dbReference>
<keyword evidence="4 9" id="KW-1133">Transmembrane helix</keyword>
<dbReference type="OrthoDB" id="9810264at2"/>
<feature type="domain" description="HAMP" evidence="11">
    <location>
        <begin position="229"/>
        <end position="282"/>
    </location>
</feature>
<reference evidence="12 13" key="1">
    <citation type="submission" date="2018-09" db="EMBL/GenBank/DDBJ databases">
        <title>Paenibacillus aracenensis nov. sp. isolated from a cave in southern Spain.</title>
        <authorList>
            <person name="Jurado V."/>
            <person name="Gutierrez-Patricio S."/>
            <person name="Gonzalez-Pimentel J.L."/>
            <person name="Miller A.Z."/>
            <person name="Laiz L."/>
            <person name="Saiz-Jimenez C."/>
        </authorList>
    </citation>
    <scope>NUCLEOTIDE SEQUENCE [LARGE SCALE GENOMIC DNA]</scope>
    <source>
        <strain evidence="12 13">DSM 22867</strain>
    </source>
</reference>
<dbReference type="Pfam" id="PF17200">
    <property type="entry name" value="sCache_2"/>
    <property type="match status" value="1"/>
</dbReference>
<dbReference type="InterPro" id="IPR004089">
    <property type="entry name" value="MCPsignal_dom"/>
</dbReference>
<evidence type="ECO:0000313" key="12">
    <source>
        <dbReference type="EMBL" id="RIX53901.1"/>
    </source>
</evidence>
<evidence type="ECO:0000259" key="11">
    <source>
        <dbReference type="PROSITE" id="PS50885"/>
    </source>
</evidence>
<keyword evidence="13" id="KW-1185">Reference proteome</keyword>
<evidence type="ECO:0000256" key="3">
    <source>
        <dbReference type="ARBA" id="ARBA00022692"/>
    </source>
</evidence>
<dbReference type="GO" id="GO:0007165">
    <property type="term" value="P:signal transduction"/>
    <property type="evidence" value="ECO:0007669"/>
    <property type="project" value="UniProtKB-KW"/>
</dbReference>
<dbReference type="InterPro" id="IPR003660">
    <property type="entry name" value="HAMP_dom"/>
</dbReference>
<evidence type="ECO:0000259" key="10">
    <source>
        <dbReference type="PROSITE" id="PS50111"/>
    </source>
</evidence>
<name>A0A3A1V244_9BACL</name>
<evidence type="ECO:0000256" key="4">
    <source>
        <dbReference type="ARBA" id="ARBA00022989"/>
    </source>
</evidence>
<evidence type="ECO:0000313" key="13">
    <source>
        <dbReference type="Proteomes" id="UP000266482"/>
    </source>
</evidence>
<keyword evidence="3 9" id="KW-0812">Transmembrane</keyword>
<dbReference type="RefSeq" id="WP_119598647.1">
    <property type="nucleotide sequence ID" value="NZ_QXQA01000003.1"/>
</dbReference>
<protein>
    <submittedName>
        <fullName evidence="12">Methyl-accepting chemotaxis protein</fullName>
    </submittedName>
</protein>
<dbReference type="AlphaFoldDB" id="A0A3A1V244"/>
<dbReference type="EMBL" id="QXQA01000003">
    <property type="protein sequence ID" value="RIX53901.1"/>
    <property type="molecule type" value="Genomic_DNA"/>
</dbReference>
<keyword evidence="5 9" id="KW-0472">Membrane</keyword>
<dbReference type="Proteomes" id="UP000266482">
    <property type="component" value="Unassembled WGS sequence"/>
</dbReference>
<dbReference type="SMART" id="SM00283">
    <property type="entry name" value="MA"/>
    <property type="match status" value="1"/>
</dbReference>
<keyword evidence="2" id="KW-1003">Cell membrane</keyword>
<dbReference type="Pfam" id="PF00015">
    <property type="entry name" value="MCPsignal"/>
    <property type="match status" value="1"/>
</dbReference>
<evidence type="ECO:0000256" key="8">
    <source>
        <dbReference type="PROSITE-ProRule" id="PRU00284"/>
    </source>
</evidence>
<dbReference type="PANTHER" id="PTHR32089">
    <property type="entry name" value="METHYL-ACCEPTING CHEMOTAXIS PROTEIN MCPB"/>
    <property type="match status" value="1"/>
</dbReference>
<sequence length="587" mass="64190">MNKHKGVNWQFSFSIFKKMLLFCIFLLALPSIIVGYSSYQTAKSATDDLIEKNLENSVKLINQNISQFNEMVKNGQLTLEEAQENAKVVMLGAKQPDGTRPINKRIDLGSNGYYYVINKTGDLIAHPNMEGQNIWDKKTSDGFYYIQDVIKQGQNGGGFTFYNWPLPNSSKEALKMTYALEVPEWEWVVVAGSYYKDYNAGQTQILQSTIVTLIICIIVGAAGVILFANHIARPIRQIAADTRKVSAGDLTSEELRVRNKDEIGSLASDFNQMKQYLKALVEQVAVSSNHVSNASTALRASIEETTQASRNIAESTVLIASGTEKQALSTEQSSKAMEEMTQGIGRIADSSSKAFEASIRSEEEARQGYSLIGQSIEKMHAVQQTMKEIVHVMETLTLRSAEISGIVTVMTELSSQTSLLSLNASIEAARAGEEGRGFAVVAQEVKKLAEMSKASSEQINELVKKVQLDIAAASSSTVTSLNEFEQGVNVIEQTGTAFEKIVGAAQHVVVQIEEASATAEELTASSEQIYASLKELDRIAASSAESSELISAATEEQIAVMEQINHSSNALNEMAIELKGAINRFKR</sequence>
<evidence type="ECO:0000256" key="1">
    <source>
        <dbReference type="ARBA" id="ARBA00004651"/>
    </source>
</evidence>
<dbReference type="InterPro" id="IPR033480">
    <property type="entry name" value="sCache_2"/>
</dbReference>
<proteinExistence type="inferred from homology"/>
<gene>
    <name evidence="12" type="ORF">D3P08_06485</name>
</gene>
<evidence type="ECO:0000256" key="9">
    <source>
        <dbReference type="SAM" id="Phobius"/>
    </source>
</evidence>
<organism evidence="12 13">
    <name type="scientific">Paenibacillus nanensis</name>
    <dbReference type="NCBI Taxonomy" id="393251"/>
    <lineage>
        <taxon>Bacteria</taxon>
        <taxon>Bacillati</taxon>
        <taxon>Bacillota</taxon>
        <taxon>Bacilli</taxon>
        <taxon>Bacillales</taxon>
        <taxon>Paenibacillaceae</taxon>
        <taxon>Paenibacillus</taxon>
    </lineage>
</organism>
<comment type="caution">
    <text evidence="12">The sequence shown here is derived from an EMBL/GenBank/DDBJ whole genome shotgun (WGS) entry which is preliminary data.</text>
</comment>
<dbReference type="Gene3D" id="3.30.450.20">
    <property type="entry name" value="PAS domain"/>
    <property type="match status" value="1"/>
</dbReference>
<evidence type="ECO:0000256" key="6">
    <source>
        <dbReference type="ARBA" id="ARBA00023224"/>
    </source>
</evidence>
<evidence type="ECO:0000256" key="5">
    <source>
        <dbReference type="ARBA" id="ARBA00023136"/>
    </source>
</evidence>
<evidence type="ECO:0000256" key="7">
    <source>
        <dbReference type="ARBA" id="ARBA00029447"/>
    </source>
</evidence>
<dbReference type="CDD" id="cd06225">
    <property type="entry name" value="HAMP"/>
    <property type="match status" value="1"/>
</dbReference>
<dbReference type="PROSITE" id="PS50885">
    <property type="entry name" value="HAMP"/>
    <property type="match status" value="1"/>
</dbReference>